<sequence length="298" mass="32407">MVDLLVPVYLNQRTVFDMIAMLQGGFSTVTTVNRQKHDSVSGKVEVGGKFGLSGVLSSLVQADFNAKSDLASGKGSNDSRFENRYHTPASIFYTLRKSLHDSGAIKNLNDFDAVLCGDLIDFEANLKLNPALEYLRGAKNITNTADFLKELSVSSPSSDKRGKGKAPSSGKNRGLSLMDSILQDFEQGGTFDLVSDSHDLPVKAVLTLESDFLNDPSMSDLVDGTFKVLAKVFKRVESPEEGISLIRKTFINSLPESDLKKMQQGLNSIIHNTGFNLPSFTHKIPGPAVQVMPIAIFS</sequence>
<evidence type="ECO:0000313" key="2">
    <source>
        <dbReference type="EMBL" id="MCP8899060.1"/>
    </source>
</evidence>
<evidence type="ECO:0000313" key="3">
    <source>
        <dbReference type="Proteomes" id="UP001139319"/>
    </source>
</evidence>
<dbReference type="EMBL" id="JAMFTH010000001">
    <property type="protein sequence ID" value="MCP8899060.1"/>
    <property type="molecule type" value="Genomic_DNA"/>
</dbReference>
<name>A0A9X2I2C7_9GAMM</name>
<proteinExistence type="predicted"/>
<reference evidence="2" key="2">
    <citation type="submission" date="2023-01" db="EMBL/GenBank/DDBJ databases">
        <title>Gilvimarinus xylanilyticus HB14 isolated from Caulerpa lentillifera aquaculture base in Hainan, China.</title>
        <authorList>
            <person name="Zhang Y.-J."/>
        </authorList>
    </citation>
    <scope>NUCLEOTIDE SEQUENCE</scope>
    <source>
        <strain evidence="2">HB14</strain>
    </source>
</reference>
<organism evidence="2 3">
    <name type="scientific">Gilvimarinus xylanilyticus</name>
    <dbReference type="NCBI Taxonomy" id="2944139"/>
    <lineage>
        <taxon>Bacteria</taxon>
        <taxon>Pseudomonadati</taxon>
        <taxon>Pseudomonadota</taxon>
        <taxon>Gammaproteobacteria</taxon>
        <taxon>Cellvibrionales</taxon>
        <taxon>Cellvibrionaceae</taxon>
        <taxon>Gilvimarinus</taxon>
    </lineage>
</organism>
<dbReference type="Proteomes" id="UP001139319">
    <property type="component" value="Unassembled WGS sequence"/>
</dbReference>
<comment type="caution">
    <text evidence="2">The sequence shown here is derived from an EMBL/GenBank/DDBJ whole genome shotgun (WGS) entry which is preliminary data.</text>
</comment>
<feature type="region of interest" description="Disordered" evidence="1">
    <location>
        <begin position="152"/>
        <end position="174"/>
    </location>
</feature>
<dbReference type="AlphaFoldDB" id="A0A9X2I2C7"/>
<dbReference type="Pfam" id="PF19952">
    <property type="entry name" value="DUF6414"/>
    <property type="match status" value="1"/>
</dbReference>
<evidence type="ECO:0000256" key="1">
    <source>
        <dbReference type="SAM" id="MobiDB-lite"/>
    </source>
</evidence>
<accession>A0A9X2I2C7</accession>
<gene>
    <name evidence="2" type="ORF">M6D89_07090</name>
</gene>
<dbReference type="InterPro" id="IPR045633">
    <property type="entry name" value="DUF6414"/>
</dbReference>
<reference evidence="2" key="1">
    <citation type="submission" date="2022-05" db="EMBL/GenBank/DDBJ databases">
        <authorList>
            <person name="Sun H.-N."/>
        </authorList>
    </citation>
    <scope>NUCLEOTIDE SEQUENCE</scope>
    <source>
        <strain evidence="2">HB14</strain>
    </source>
</reference>
<dbReference type="RefSeq" id="WP_253967321.1">
    <property type="nucleotide sequence ID" value="NZ_JAMFTH010000001.1"/>
</dbReference>
<protein>
    <submittedName>
        <fullName evidence="2">Uncharacterized protein</fullName>
    </submittedName>
</protein>
<keyword evidence="3" id="KW-1185">Reference proteome</keyword>